<sequence>MTQRMFDEVGSDWTLLGRGKSSQVFRIGGGEVIKIFHDAVSEEMIAREMAAAGMAASLRLPTAAPRIRATVGEKPALIYPEIIGLSVAAAIRRKPLSASRLLRDMASLLHAVHRQPVSGLRSVKSVLVTDIDYGPAPDAIKRAAIEYLHRLPDAGQLLHGDFHIDNILVSDGDLVILDWAKAATGAPAADAVRSEMLMRFGEGPADPVTTLWRDWAARCLSKAYHKASGVGEDALRQWRPVVALAWLRARPPVRTDAFHRYLNKALRSAGLPTIS</sequence>
<evidence type="ECO:0000259" key="1">
    <source>
        <dbReference type="Pfam" id="PF01636"/>
    </source>
</evidence>
<gene>
    <name evidence="2" type="ORF">BV98_001741</name>
</gene>
<dbReference type="EMBL" id="JFZA02000012">
    <property type="protein sequence ID" value="KFG90537.1"/>
    <property type="molecule type" value="Genomic_DNA"/>
</dbReference>
<dbReference type="eggNOG" id="COG3173">
    <property type="taxonomic scope" value="Bacteria"/>
</dbReference>
<dbReference type="PATRIC" id="fig|1219045.3.peg.1779"/>
<protein>
    <submittedName>
        <fullName evidence="2">Aminoglycoside phosphotransferase</fullName>
    </submittedName>
</protein>
<organism evidence="2 3">
    <name type="scientific">Sphingobium herbicidovorans (strain ATCC 700291 / DSM 11019 / CCUG 56400 / KCTC 2939 / LMG 18315 / NBRC 16415 / MH)</name>
    <name type="common">Sphingomonas herbicidovorans</name>
    <dbReference type="NCBI Taxonomy" id="1219045"/>
    <lineage>
        <taxon>Bacteria</taxon>
        <taxon>Pseudomonadati</taxon>
        <taxon>Pseudomonadota</taxon>
        <taxon>Alphaproteobacteria</taxon>
        <taxon>Sphingomonadales</taxon>
        <taxon>Sphingomonadaceae</taxon>
        <taxon>Sphingobium</taxon>
    </lineage>
</organism>
<accession>A0A086PAW9</accession>
<proteinExistence type="predicted"/>
<dbReference type="InterPro" id="IPR011009">
    <property type="entry name" value="Kinase-like_dom_sf"/>
</dbReference>
<feature type="domain" description="Aminoglycoside phosphotransferase" evidence="1">
    <location>
        <begin position="13"/>
        <end position="213"/>
    </location>
</feature>
<dbReference type="Proteomes" id="UP000024284">
    <property type="component" value="Unassembled WGS sequence"/>
</dbReference>
<dbReference type="Gene3D" id="3.90.1200.10">
    <property type="match status" value="1"/>
</dbReference>
<evidence type="ECO:0000313" key="2">
    <source>
        <dbReference type="EMBL" id="KFG90537.1"/>
    </source>
</evidence>
<reference evidence="2" key="1">
    <citation type="submission" date="2014-08" db="EMBL/GenBank/DDBJ databases">
        <title>Draft genome sequences of Sphingobium herbicidovorans.</title>
        <authorList>
            <person name="Gan H.M."/>
            <person name="Gan H.Y."/>
            <person name="Savka M.A."/>
        </authorList>
    </citation>
    <scope>NUCLEOTIDE SEQUENCE [LARGE SCALE GENOMIC DNA]</scope>
    <source>
        <strain evidence="2">NBRC 16415</strain>
    </source>
</reference>
<dbReference type="GO" id="GO:0016740">
    <property type="term" value="F:transferase activity"/>
    <property type="evidence" value="ECO:0007669"/>
    <property type="project" value="UniProtKB-KW"/>
</dbReference>
<dbReference type="InterPro" id="IPR002575">
    <property type="entry name" value="Aminoglycoside_PTrfase"/>
</dbReference>
<comment type="caution">
    <text evidence="2">The sequence shown here is derived from an EMBL/GenBank/DDBJ whole genome shotgun (WGS) entry which is preliminary data.</text>
</comment>
<keyword evidence="3" id="KW-1185">Reference proteome</keyword>
<dbReference type="SUPFAM" id="SSF56112">
    <property type="entry name" value="Protein kinase-like (PK-like)"/>
    <property type="match status" value="1"/>
</dbReference>
<dbReference type="Pfam" id="PF01636">
    <property type="entry name" value="APH"/>
    <property type="match status" value="1"/>
</dbReference>
<name>A0A086PAW9_SPHHM</name>
<evidence type="ECO:0000313" key="3">
    <source>
        <dbReference type="Proteomes" id="UP000024284"/>
    </source>
</evidence>
<dbReference type="STRING" id="76947.GCA_002080435_01245"/>
<dbReference type="AlphaFoldDB" id="A0A086PAW9"/>